<name>A0ABQ5HFP7_9ASTR</name>
<keyword evidence="2" id="KW-1185">Reference proteome</keyword>
<gene>
    <name evidence="1" type="ORF">Tco_1068121</name>
</gene>
<comment type="caution">
    <text evidence="1">The sequence shown here is derived from an EMBL/GenBank/DDBJ whole genome shotgun (WGS) entry which is preliminary data.</text>
</comment>
<proteinExistence type="predicted"/>
<reference evidence="1" key="1">
    <citation type="journal article" date="2022" name="Int. J. Mol. Sci.">
        <title>Draft Genome of Tanacetum Coccineum: Genomic Comparison of Closely Related Tanacetum-Family Plants.</title>
        <authorList>
            <person name="Yamashiro T."/>
            <person name="Shiraishi A."/>
            <person name="Nakayama K."/>
            <person name="Satake H."/>
        </authorList>
    </citation>
    <scope>NUCLEOTIDE SEQUENCE</scope>
</reference>
<evidence type="ECO:0000313" key="2">
    <source>
        <dbReference type="Proteomes" id="UP001151760"/>
    </source>
</evidence>
<accession>A0ABQ5HFP7</accession>
<dbReference type="Proteomes" id="UP001151760">
    <property type="component" value="Unassembled WGS sequence"/>
</dbReference>
<dbReference type="EMBL" id="BQNB010019542">
    <property type="protein sequence ID" value="GJT86404.1"/>
    <property type="molecule type" value="Genomic_DNA"/>
</dbReference>
<organism evidence="1 2">
    <name type="scientific">Tanacetum coccineum</name>
    <dbReference type="NCBI Taxonomy" id="301880"/>
    <lineage>
        <taxon>Eukaryota</taxon>
        <taxon>Viridiplantae</taxon>
        <taxon>Streptophyta</taxon>
        <taxon>Embryophyta</taxon>
        <taxon>Tracheophyta</taxon>
        <taxon>Spermatophyta</taxon>
        <taxon>Magnoliopsida</taxon>
        <taxon>eudicotyledons</taxon>
        <taxon>Gunneridae</taxon>
        <taxon>Pentapetalae</taxon>
        <taxon>asterids</taxon>
        <taxon>campanulids</taxon>
        <taxon>Asterales</taxon>
        <taxon>Asteraceae</taxon>
        <taxon>Asteroideae</taxon>
        <taxon>Anthemideae</taxon>
        <taxon>Anthemidinae</taxon>
        <taxon>Tanacetum</taxon>
    </lineage>
</organism>
<evidence type="ECO:0000313" key="1">
    <source>
        <dbReference type="EMBL" id="GJT86404.1"/>
    </source>
</evidence>
<sequence length="158" mass="16970">MVRGRSLENAQRSGGAGVEVRVTGMMNSSGGKRLKEPTQTDKEVVQGEGADAEMIDAQQGNENLETTQEQVIEDAHVTISTVTKKTEVPATSSSCSSDLASKFLNFLDIPHTDAEIVSPLDVHVHHEVLRTQAPTLLTIPVSVITESSPVYTKILQSS</sequence>
<protein>
    <submittedName>
        <fullName evidence="1">Uncharacterized protein</fullName>
    </submittedName>
</protein>
<reference evidence="1" key="2">
    <citation type="submission" date="2022-01" db="EMBL/GenBank/DDBJ databases">
        <authorList>
            <person name="Yamashiro T."/>
            <person name="Shiraishi A."/>
            <person name="Satake H."/>
            <person name="Nakayama K."/>
        </authorList>
    </citation>
    <scope>NUCLEOTIDE SEQUENCE</scope>
</reference>